<name>A0ABX2B0Z8_9BACT</name>
<proteinExistence type="predicted"/>
<dbReference type="Proteomes" id="UP000820977">
    <property type="component" value="Unassembled WGS sequence"/>
</dbReference>
<organism evidence="1 2">
    <name type="scientific">Xylanibacter caecicola</name>
    <dbReference type="NCBI Taxonomy" id="2736294"/>
    <lineage>
        <taxon>Bacteria</taxon>
        <taxon>Pseudomonadati</taxon>
        <taxon>Bacteroidota</taxon>
        <taxon>Bacteroidia</taxon>
        <taxon>Bacteroidales</taxon>
        <taxon>Prevotellaceae</taxon>
        <taxon>Xylanibacter</taxon>
    </lineage>
</organism>
<sequence length="361" mass="41244">MNKHTILLAIVVIVVTIVSCGNKTPDDELRAPQFPYQSYLDSVDANEDEIFPTIGDDGNGFNAISHKIRYPQIPDSLSLNHFADSLLQFYNIVLAFNTMAYDIGTAERYMSESDSGLEQADALYSINLSGISVREIKEPLQCISQDAASLIRRGITPNSVENKAIDKLYKELHNYTDNLFNAHLDESEFDPRSIIEDYDVIHNKALTDTVSFRHELMQRLLREKIFARRCVLARELAYANYRSPVRDDKELVAIIDQLLRAGEYSPLLGELWRIWRLSLQINIFGSRSNDGAMYNLFYNDMRNSIALTYIVHLTTHPGDKIAFKEFIRLAQAYNIVRNSSCMFGNNANLEDMELLYSVFNP</sequence>
<dbReference type="RefSeq" id="WP_172344411.1">
    <property type="nucleotide sequence ID" value="NZ_CASYYZ010000015.1"/>
</dbReference>
<protein>
    <submittedName>
        <fullName evidence="1">Uncharacterized protein</fullName>
    </submittedName>
</protein>
<reference evidence="1 2" key="1">
    <citation type="submission" date="2020-05" db="EMBL/GenBank/DDBJ databases">
        <title>Distinct polysaccharide utilization as determinants for interspecies competition between intestinal Prevotella spp.</title>
        <authorList>
            <person name="Galvez E.J.C."/>
            <person name="Iljazovic A."/>
            <person name="Strowig T."/>
        </authorList>
    </citation>
    <scope>NUCLEOTIDE SEQUENCE [LARGE SCALE GENOMIC DNA]</scope>
    <source>
        <strain evidence="1 2">PCHR</strain>
    </source>
</reference>
<evidence type="ECO:0000313" key="2">
    <source>
        <dbReference type="Proteomes" id="UP000820977"/>
    </source>
</evidence>
<dbReference type="EMBL" id="JABKKJ010000006">
    <property type="protein sequence ID" value="NPE24921.1"/>
    <property type="molecule type" value="Genomic_DNA"/>
</dbReference>
<accession>A0ABX2B0Z8</accession>
<gene>
    <name evidence="1" type="ORF">HPS54_05215</name>
</gene>
<dbReference type="PROSITE" id="PS51257">
    <property type="entry name" value="PROKAR_LIPOPROTEIN"/>
    <property type="match status" value="1"/>
</dbReference>
<comment type="caution">
    <text evidence="1">The sequence shown here is derived from an EMBL/GenBank/DDBJ whole genome shotgun (WGS) entry which is preliminary data.</text>
</comment>
<keyword evidence="2" id="KW-1185">Reference proteome</keyword>
<evidence type="ECO:0000313" key="1">
    <source>
        <dbReference type="EMBL" id="NPE24921.1"/>
    </source>
</evidence>